<dbReference type="InterPro" id="IPR045314">
    <property type="entry name" value="bZIP_plant_GBF1"/>
</dbReference>
<dbReference type="PANTHER" id="PTHR45967">
    <property type="entry name" value="G-BOX-BINDING FACTOR 3-RELATED"/>
    <property type="match status" value="1"/>
</dbReference>
<feature type="compositionally biased region" description="Basic and acidic residues" evidence="7">
    <location>
        <begin position="272"/>
        <end position="302"/>
    </location>
</feature>
<evidence type="ECO:0000313" key="9">
    <source>
        <dbReference type="EMBL" id="VFQ75630.1"/>
    </source>
</evidence>
<evidence type="ECO:0000256" key="3">
    <source>
        <dbReference type="ARBA" id="ARBA00023015"/>
    </source>
</evidence>
<comment type="subcellular location">
    <subcellularLocation>
        <location evidence="1">Nucleus</location>
    </subcellularLocation>
</comment>
<dbReference type="FunFam" id="1.20.5.170:FF:000020">
    <property type="entry name" value="BZIP transcription factor"/>
    <property type="match status" value="1"/>
</dbReference>
<dbReference type="InterPro" id="IPR004827">
    <property type="entry name" value="bZIP"/>
</dbReference>
<dbReference type="Pfam" id="PF00170">
    <property type="entry name" value="bZIP_1"/>
    <property type="match status" value="1"/>
</dbReference>
<keyword evidence="3" id="KW-0805">Transcription regulation</keyword>
<dbReference type="GO" id="GO:0003700">
    <property type="term" value="F:DNA-binding transcription factor activity"/>
    <property type="evidence" value="ECO:0007669"/>
    <property type="project" value="InterPro"/>
</dbReference>
<proteinExistence type="inferred from homology"/>
<dbReference type="PROSITE" id="PS50217">
    <property type="entry name" value="BZIP"/>
    <property type="match status" value="1"/>
</dbReference>
<evidence type="ECO:0000259" key="8">
    <source>
        <dbReference type="PROSITE" id="PS50217"/>
    </source>
</evidence>
<feature type="compositionally biased region" description="Basic and acidic residues" evidence="7">
    <location>
        <begin position="1"/>
        <end position="14"/>
    </location>
</feature>
<dbReference type="InterPro" id="IPR046347">
    <property type="entry name" value="bZIP_sf"/>
</dbReference>
<dbReference type="GO" id="GO:0046983">
    <property type="term" value="F:protein dimerization activity"/>
    <property type="evidence" value="ECO:0007669"/>
    <property type="project" value="UniProtKB-ARBA"/>
</dbReference>
<dbReference type="CDD" id="cd14702">
    <property type="entry name" value="bZIP_plant_GBF1"/>
    <property type="match status" value="1"/>
</dbReference>
<evidence type="ECO:0000256" key="1">
    <source>
        <dbReference type="ARBA" id="ARBA00004123"/>
    </source>
</evidence>
<dbReference type="InterPro" id="IPR044827">
    <property type="entry name" value="GBF-like"/>
</dbReference>
<keyword evidence="4" id="KW-0238">DNA-binding</keyword>
<dbReference type="InterPro" id="IPR012900">
    <property type="entry name" value="MFMR"/>
</dbReference>
<evidence type="ECO:0000313" key="10">
    <source>
        <dbReference type="Proteomes" id="UP000595140"/>
    </source>
</evidence>
<evidence type="ECO:0000256" key="4">
    <source>
        <dbReference type="ARBA" id="ARBA00023125"/>
    </source>
</evidence>
<feature type="compositionally biased region" description="Basic and acidic residues" evidence="7">
    <location>
        <begin position="376"/>
        <end position="396"/>
    </location>
</feature>
<dbReference type="Pfam" id="PF07777">
    <property type="entry name" value="MFMR"/>
    <property type="match status" value="1"/>
</dbReference>
<feature type="region of interest" description="Disordered" evidence="7">
    <location>
        <begin position="1"/>
        <end position="23"/>
    </location>
</feature>
<dbReference type="OrthoDB" id="1642657at2759"/>
<feature type="compositionally biased region" description="Polar residues" evidence="7">
    <location>
        <begin position="160"/>
        <end position="177"/>
    </location>
</feature>
<evidence type="ECO:0000256" key="2">
    <source>
        <dbReference type="ARBA" id="ARBA00007163"/>
    </source>
</evidence>
<organism evidence="9 10">
    <name type="scientific">Cuscuta campestris</name>
    <dbReference type="NCBI Taxonomy" id="132261"/>
    <lineage>
        <taxon>Eukaryota</taxon>
        <taxon>Viridiplantae</taxon>
        <taxon>Streptophyta</taxon>
        <taxon>Embryophyta</taxon>
        <taxon>Tracheophyta</taxon>
        <taxon>Spermatophyta</taxon>
        <taxon>Magnoliopsida</taxon>
        <taxon>eudicotyledons</taxon>
        <taxon>Gunneridae</taxon>
        <taxon>Pentapetalae</taxon>
        <taxon>asterids</taxon>
        <taxon>lamiids</taxon>
        <taxon>Solanales</taxon>
        <taxon>Convolvulaceae</taxon>
        <taxon>Cuscuteae</taxon>
        <taxon>Cuscuta</taxon>
        <taxon>Cuscuta subgen. Grammica</taxon>
        <taxon>Cuscuta sect. Cleistogrammica</taxon>
    </lineage>
</organism>
<gene>
    <name evidence="9" type="ORF">CCAM_LOCUS17406</name>
</gene>
<feature type="region of interest" description="Disordered" evidence="7">
    <location>
        <begin position="146"/>
        <end position="223"/>
    </location>
</feature>
<evidence type="ECO:0000256" key="5">
    <source>
        <dbReference type="ARBA" id="ARBA00023163"/>
    </source>
</evidence>
<feature type="region of interest" description="Disordered" evidence="7">
    <location>
        <begin position="376"/>
        <end position="418"/>
    </location>
</feature>
<evidence type="ECO:0000256" key="7">
    <source>
        <dbReference type="SAM" id="MobiDB-lite"/>
    </source>
</evidence>
<dbReference type="Gene3D" id="1.20.5.170">
    <property type="match status" value="1"/>
</dbReference>
<name>A0A484LH17_9ASTE</name>
<dbReference type="EMBL" id="OOIL02001452">
    <property type="protein sequence ID" value="VFQ75630.1"/>
    <property type="molecule type" value="Genomic_DNA"/>
</dbReference>
<keyword evidence="5" id="KW-0804">Transcription</keyword>
<comment type="similarity">
    <text evidence="2">Belongs to the bZIP family.</text>
</comment>
<feature type="compositionally biased region" description="Low complexity" evidence="7">
    <location>
        <begin position="146"/>
        <end position="159"/>
    </location>
</feature>
<dbReference type="PANTHER" id="PTHR45967:SF1">
    <property type="entry name" value="G-BOX-BINDING FACTOR 3"/>
    <property type="match status" value="1"/>
</dbReference>
<keyword evidence="6" id="KW-0539">Nucleus</keyword>
<dbReference type="Proteomes" id="UP000595140">
    <property type="component" value="Unassembled WGS sequence"/>
</dbReference>
<accession>A0A484LH17</accession>
<dbReference type="SUPFAM" id="SSF57959">
    <property type="entry name" value="Leucine zipper domain"/>
    <property type="match status" value="1"/>
</dbReference>
<feature type="region of interest" description="Disordered" evidence="7">
    <location>
        <begin position="237"/>
        <end position="302"/>
    </location>
</feature>
<dbReference type="SMART" id="SM00338">
    <property type="entry name" value="BRLZ"/>
    <property type="match status" value="1"/>
</dbReference>
<feature type="compositionally biased region" description="Low complexity" evidence="7">
    <location>
        <begin position="190"/>
        <end position="204"/>
    </location>
</feature>
<keyword evidence="10" id="KW-1185">Reference proteome</keyword>
<dbReference type="AlphaFoldDB" id="A0A484LH17"/>
<feature type="compositionally biased region" description="Polar residues" evidence="7">
    <location>
        <begin position="237"/>
        <end position="256"/>
    </location>
</feature>
<dbReference type="PROSITE" id="PS00036">
    <property type="entry name" value="BZIP_BASIC"/>
    <property type="match status" value="1"/>
</dbReference>
<sequence length="418" mass="44721">MGSSEEGKCSKPEKSSPSTPDHGNAPMYLDWAALQGYYGHRVAIPPYFNSAVAPGHAPHPYIWGPPQPMMPPPYGAPYAAIYAHGGVYAHTGVPVGTRANGLDIPPPEALAADSTGMDISGKSSGKEDRGLISRLKGFDGLAMSIGNNNADNGNGKTNNPHSNSMETDGSSDGSNAATVGEKSRRGSRETTPTTADKTTKSHTALAQELERPSKKVAASPGSAGQVVMGMAVTPNMTTSLDLRSPSIANTKSSPSDVPSLGPPMPNEAWTQNERELKREKRKQSNRESARRSRLRKQAETEELAKRVQTLTAENVNLKSEINKLAENSEKLKIENVTLMERLKREKLGQMGEMILGRIEEKGAQPVTTANLLARVDNSDCGDKNGEEGGEGYERSGKSRTKLHQLLDASPRTDAVAAR</sequence>
<dbReference type="GO" id="GO:0005634">
    <property type="term" value="C:nucleus"/>
    <property type="evidence" value="ECO:0007669"/>
    <property type="project" value="UniProtKB-SubCell"/>
</dbReference>
<feature type="domain" description="BZIP" evidence="8">
    <location>
        <begin position="275"/>
        <end position="338"/>
    </location>
</feature>
<dbReference type="GO" id="GO:0000976">
    <property type="term" value="F:transcription cis-regulatory region binding"/>
    <property type="evidence" value="ECO:0007669"/>
    <property type="project" value="UniProtKB-ARBA"/>
</dbReference>
<evidence type="ECO:0000256" key="6">
    <source>
        <dbReference type="ARBA" id="ARBA00023242"/>
    </source>
</evidence>
<dbReference type="Pfam" id="PF16596">
    <property type="entry name" value="MFMR_assoc"/>
    <property type="match status" value="1"/>
</dbReference>
<reference evidence="9 10" key="1">
    <citation type="submission" date="2018-04" db="EMBL/GenBank/DDBJ databases">
        <authorList>
            <person name="Vogel A."/>
        </authorList>
    </citation>
    <scope>NUCLEOTIDE SEQUENCE [LARGE SCALE GENOMIC DNA]</scope>
</reference>
<protein>
    <recommendedName>
        <fullName evidence="8">BZIP domain-containing protein</fullName>
    </recommendedName>
</protein>